<evidence type="ECO:0000256" key="5">
    <source>
        <dbReference type="ARBA" id="ARBA00022618"/>
    </source>
</evidence>
<dbReference type="InterPro" id="IPR002104">
    <property type="entry name" value="Integrase_catalytic"/>
</dbReference>
<feature type="domain" description="Core-binding (CB)" evidence="13">
    <location>
        <begin position="13"/>
        <end position="99"/>
    </location>
</feature>
<evidence type="ECO:0000313" key="14">
    <source>
        <dbReference type="EMBL" id="KEZ76285.1"/>
    </source>
</evidence>
<proteinExistence type="inferred from homology"/>
<dbReference type="EMBL" id="APNK01000034">
    <property type="protein sequence ID" value="KEZ76285.1"/>
    <property type="molecule type" value="Genomic_DNA"/>
</dbReference>
<evidence type="ECO:0000256" key="7">
    <source>
        <dbReference type="ARBA" id="ARBA00022908"/>
    </source>
</evidence>
<comment type="subcellular location">
    <subcellularLocation>
        <location evidence="1 11">Cytoplasm</location>
    </subcellularLocation>
</comment>
<feature type="active site" evidence="11">
    <location>
        <position position="252"/>
    </location>
</feature>
<keyword evidence="9 11" id="KW-0233">DNA recombination</keyword>
<evidence type="ECO:0000259" key="13">
    <source>
        <dbReference type="PROSITE" id="PS51900"/>
    </source>
</evidence>
<dbReference type="PROSITE" id="PS51900">
    <property type="entry name" value="CB"/>
    <property type="match status" value="1"/>
</dbReference>
<dbReference type="NCBIfam" id="TIGR02224">
    <property type="entry name" value="recomb_XerC"/>
    <property type="match status" value="1"/>
</dbReference>
<keyword evidence="10 11" id="KW-0131">Cell cycle</keyword>
<organism evidence="14 15">
    <name type="scientific">Salinisphaera hydrothermalis (strain C41B8)</name>
    <dbReference type="NCBI Taxonomy" id="1304275"/>
    <lineage>
        <taxon>Bacteria</taxon>
        <taxon>Pseudomonadati</taxon>
        <taxon>Pseudomonadota</taxon>
        <taxon>Gammaproteobacteria</taxon>
        <taxon>Salinisphaerales</taxon>
        <taxon>Salinisphaeraceae</taxon>
        <taxon>Salinisphaera</taxon>
    </lineage>
</organism>
<dbReference type="AlphaFoldDB" id="A0A084IHV1"/>
<dbReference type="GO" id="GO:0005737">
    <property type="term" value="C:cytoplasm"/>
    <property type="evidence" value="ECO:0007669"/>
    <property type="project" value="UniProtKB-SubCell"/>
</dbReference>
<dbReference type="STRING" id="1304275.C41B8_15797"/>
<dbReference type="PROSITE" id="PS51898">
    <property type="entry name" value="TYR_RECOMBINASE"/>
    <property type="match status" value="1"/>
</dbReference>
<dbReference type="GO" id="GO:0006313">
    <property type="term" value="P:DNA transposition"/>
    <property type="evidence" value="ECO:0007669"/>
    <property type="project" value="UniProtKB-UniRule"/>
</dbReference>
<dbReference type="InterPro" id="IPR044068">
    <property type="entry name" value="CB"/>
</dbReference>
<keyword evidence="6 11" id="KW-0159">Chromosome partition</keyword>
<dbReference type="PANTHER" id="PTHR30349">
    <property type="entry name" value="PHAGE INTEGRASE-RELATED"/>
    <property type="match status" value="1"/>
</dbReference>
<feature type="active site" evidence="11">
    <location>
        <position position="159"/>
    </location>
</feature>
<evidence type="ECO:0000256" key="9">
    <source>
        <dbReference type="ARBA" id="ARBA00023172"/>
    </source>
</evidence>
<protein>
    <recommendedName>
        <fullName evidence="3 11">Tyrosine recombinase XerC</fullName>
    </recommendedName>
</protein>
<dbReference type="InterPro" id="IPR011010">
    <property type="entry name" value="DNA_brk_join_enz"/>
</dbReference>
<dbReference type="Pfam" id="PF02899">
    <property type="entry name" value="Phage_int_SAM_1"/>
    <property type="match status" value="1"/>
</dbReference>
<feature type="active site" description="O-(3'-phospho-DNA)-tyrosine intermediate" evidence="11">
    <location>
        <position position="287"/>
    </location>
</feature>
<dbReference type="PANTHER" id="PTHR30349:SF81">
    <property type="entry name" value="TYROSINE RECOMBINASE XERC"/>
    <property type="match status" value="1"/>
</dbReference>
<dbReference type="eggNOG" id="COG4973">
    <property type="taxonomic scope" value="Bacteria"/>
</dbReference>
<dbReference type="InterPro" id="IPR050090">
    <property type="entry name" value="Tyrosine_recombinase_XerCD"/>
</dbReference>
<dbReference type="PATRIC" id="fig|1304275.5.peg.3232"/>
<dbReference type="RefSeq" id="WP_232226095.1">
    <property type="nucleotide sequence ID" value="NZ_APNK01000034.1"/>
</dbReference>
<evidence type="ECO:0000256" key="11">
    <source>
        <dbReference type="HAMAP-Rule" id="MF_01808"/>
    </source>
</evidence>
<dbReference type="Gene3D" id="1.10.443.10">
    <property type="entry name" value="Intergrase catalytic core"/>
    <property type="match status" value="1"/>
</dbReference>
<dbReference type="GO" id="GO:0009037">
    <property type="term" value="F:tyrosine-based site-specific recombinase activity"/>
    <property type="evidence" value="ECO:0007669"/>
    <property type="project" value="UniProtKB-UniRule"/>
</dbReference>
<dbReference type="InterPro" id="IPR004107">
    <property type="entry name" value="Integrase_SAM-like_N"/>
</dbReference>
<dbReference type="InterPro" id="IPR013762">
    <property type="entry name" value="Integrase-like_cat_sf"/>
</dbReference>
<reference evidence="14 15" key="1">
    <citation type="submission" date="2013-03" db="EMBL/GenBank/DDBJ databases">
        <title>Salinisphaera hydrothermalis C41B8 Genome Sequencing.</title>
        <authorList>
            <person name="Li C."/>
            <person name="Lai Q."/>
            <person name="Shao Z."/>
        </authorList>
    </citation>
    <scope>NUCLEOTIDE SEQUENCE [LARGE SCALE GENOMIC DNA]</scope>
    <source>
        <strain evidence="14 15">C41B8</strain>
    </source>
</reference>
<feature type="active site" evidence="11">
    <location>
        <position position="278"/>
    </location>
</feature>
<dbReference type="GO" id="GO:0007059">
    <property type="term" value="P:chromosome segregation"/>
    <property type="evidence" value="ECO:0007669"/>
    <property type="project" value="UniProtKB-UniRule"/>
</dbReference>
<keyword evidence="5 11" id="KW-0132">Cell division</keyword>
<dbReference type="Pfam" id="PF00589">
    <property type="entry name" value="Phage_integrase"/>
    <property type="match status" value="1"/>
</dbReference>
<evidence type="ECO:0000256" key="4">
    <source>
        <dbReference type="ARBA" id="ARBA00022490"/>
    </source>
</evidence>
<evidence type="ECO:0000256" key="10">
    <source>
        <dbReference type="ARBA" id="ARBA00023306"/>
    </source>
</evidence>
<dbReference type="Proteomes" id="UP000028302">
    <property type="component" value="Unassembled WGS sequence"/>
</dbReference>
<evidence type="ECO:0000256" key="6">
    <source>
        <dbReference type="ARBA" id="ARBA00022829"/>
    </source>
</evidence>
<keyword evidence="15" id="KW-1185">Reference proteome</keyword>
<dbReference type="CDD" id="cd00798">
    <property type="entry name" value="INT_XerDC_C"/>
    <property type="match status" value="1"/>
</dbReference>
<accession>A0A084IHV1</accession>
<feature type="active site" evidence="11">
    <location>
        <position position="255"/>
    </location>
</feature>
<sequence>MAAAQDVDTAKRETLDRSITDYLDHLTHIRRASSHTVAGYARDLAAAADVLAGRGIGDWNRVTPADMRELLAARHRGGAKPTSLARLASAVRSFYVWRMRQGLSESNPAADVRAPKKPARLPETIDVDDLAAMLDVVPADTLEMRDHALLEMFYTAGIRLAEAVGLDVTDLDLAAGEARVLGKGNRQRTVPVGSRATAALERWLAERSNLAAPGETALFVSQRGTRLSRSSVAARMERWAISHGLPVHLHPHKLRHSFATHMLESSADLRAVQELLGHANISTTQIYTHLDFSHLARVYDAAHPRARSEAESESEDPR</sequence>
<evidence type="ECO:0000256" key="8">
    <source>
        <dbReference type="ARBA" id="ARBA00023125"/>
    </source>
</evidence>
<dbReference type="SUPFAM" id="SSF56349">
    <property type="entry name" value="DNA breaking-rejoining enzymes"/>
    <property type="match status" value="1"/>
</dbReference>
<keyword evidence="7 11" id="KW-0229">DNA integration</keyword>
<keyword evidence="8 11" id="KW-0238">DNA-binding</keyword>
<dbReference type="NCBIfam" id="NF001399">
    <property type="entry name" value="PRK00283.1"/>
    <property type="match status" value="1"/>
</dbReference>
<dbReference type="InterPro" id="IPR023009">
    <property type="entry name" value="Tyrosine_recombinase_XerC/XerD"/>
</dbReference>
<evidence type="ECO:0000256" key="3">
    <source>
        <dbReference type="ARBA" id="ARBA00015804"/>
    </source>
</evidence>
<dbReference type="HAMAP" id="MF_01808">
    <property type="entry name" value="Recomb_XerC_XerD"/>
    <property type="match status" value="1"/>
</dbReference>
<feature type="active site" evidence="11">
    <location>
        <position position="183"/>
    </location>
</feature>
<comment type="caution">
    <text evidence="14">The sequence shown here is derived from an EMBL/GenBank/DDBJ whole genome shotgun (WGS) entry which is preliminary data.</text>
</comment>
<evidence type="ECO:0000259" key="12">
    <source>
        <dbReference type="PROSITE" id="PS51898"/>
    </source>
</evidence>
<evidence type="ECO:0000256" key="2">
    <source>
        <dbReference type="ARBA" id="ARBA00006657"/>
    </source>
</evidence>
<name>A0A084IHV1_SALHC</name>
<comment type="subunit">
    <text evidence="11">Forms a cyclic heterotetrameric complex composed of two molecules of XerC and two molecules of XerD.</text>
</comment>
<dbReference type="GO" id="GO:0051301">
    <property type="term" value="P:cell division"/>
    <property type="evidence" value="ECO:0007669"/>
    <property type="project" value="UniProtKB-UniRule"/>
</dbReference>
<dbReference type="GO" id="GO:0003677">
    <property type="term" value="F:DNA binding"/>
    <property type="evidence" value="ECO:0007669"/>
    <property type="project" value="UniProtKB-UniRule"/>
</dbReference>
<gene>
    <name evidence="11" type="primary">xerC</name>
    <name evidence="14" type="ORF">C41B8_15797</name>
</gene>
<comment type="similarity">
    <text evidence="2 11">Belongs to the 'phage' integrase family. XerC subfamily.</text>
</comment>
<dbReference type="InterPro" id="IPR010998">
    <property type="entry name" value="Integrase_recombinase_N"/>
</dbReference>
<evidence type="ECO:0000256" key="1">
    <source>
        <dbReference type="ARBA" id="ARBA00004496"/>
    </source>
</evidence>
<dbReference type="SUPFAM" id="SSF47823">
    <property type="entry name" value="lambda integrase-like, N-terminal domain"/>
    <property type="match status" value="1"/>
</dbReference>
<dbReference type="Gene3D" id="1.10.150.130">
    <property type="match status" value="1"/>
</dbReference>
<dbReference type="InterPro" id="IPR011931">
    <property type="entry name" value="Recomb_XerC"/>
</dbReference>
<feature type="domain" description="Tyr recombinase" evidence="12">
    <location>
        <begin position="120"/>
        <end position="300"/>
    </location>
</feature>
<keyword evidence="4 11" id="KW-0963">Cytoplasm</keyword>
<comment type="function">
    <text evidence="11">Site-specific tyrosine recombinase, which acts by catalyzing the cutting and rejoining of the recombining DNA molecules. The XerC-XerD complex is essential to convert dimers of the bacterial chromosome into monomers to permit their segregation at cell division. It also contributes to the segregational stability of plasmids.</text>
</comment>
<evidence type="ECO:0000313" key="15">
    <source>
        <dbReference type="Proteomes" id="UP000028302"/>
    </source>
</evidence>